<protein>
    <submittedName>
        <fullName evidence="3">Uncharacterized protein</fullName>
    </submittedName>
</protein>
<accession>A0A9E6MQM4</accession>
<feature type="region of interest" description="Disordered" evidence="1">
    <location>
        <begin position="148"/>
        <end position="186"/>
    </location>
</feature>
<dbReference type="KEGG" id="ebz:J7S26_08480"/>
<feature type="compositionally biased region" description="Acidic residues" evidence="1">
    <location>
        <begin position="152"/>
        <end position="186"/>
    </location>
</feature>
<evidence type="ECO:0000313" key="2">
    <source>
        <dbReference type="EMBL" id="NHM14600.1"/>
    </source>
</evidence>
<dbReference type="RefSeq" id="WP_166339928.1">
    <property type="nucleotide sequence ID" value="NZ_CP072829.1"/>
</dbReference>
<reference evidence="2 4" key="1">
    <citation type="submission" date="2019-11" db="EMBL/GenBank/DDBJ databases">
        <title>Eggerthellaceae novel genus isolated from the rectal contents of marmort.</title>
        <authorList>
            <person name="Zhang G."/>
        </authorList>
    </citation>
    <scope>NUCLEOTIDE SEQUENCE [LARGE SCALE GENOMIC DNA]</scope>
    <source>
        <strain evidence="2">Zg-886</strain>
        <strain evidence="4">zg-886</strain>
    </source>
</reference>
<reference evidence="3" key="2">
    <citation type="submission" date="2021-04" db="EMBL/GenBank/DDBJ databases">
        <title>Novel species in family Eggerthellaceae.</title>
        <authorList>
            <person name="Zhang G."/>
        </authorList>
    </citation>
    <scope>NUCLEOTIDE SEQUENCE</scope>
    <source>
        <strain evidence="3">Zg-886</strain>
    </source>
</reference>
<name>A0A9E6MQM4_9ACTN</name>
<evidence type="ECO:0000313" key="5">
    <source>
        <dbReference type="Proteomes" id="UP000671910"/>
    </source>
</evidence>
<dbReference type="EMBL" id="CP072829">
    <property type="protein sequence ID" value="QTU84360.1"/>
    <property type="molecule type" value="Genomic_DNA"/>
</dbReference>
<dbReference type="Proteomes" id="UP000671910">
    <property type="component" value="Chromosome"/>
</dbReference>
<organism evidence="3 5">
    <name type="scientific">Xiamenia xianingshaonis</name>
    <dbReference type="NCBI Taxonomy" id="2682776"/>
    <lineage>
        <taxon>Bacteria</taxon>
        <taxon>Bacillati</taxon>
        <taxon>Actinomycetota</taxon>
        <taxon>Coriobacteriia</taxon>
        <taxon>Eggerthellales</taxon>
        <taxon>Eggerthellaceae</taxon>
        <taxon>Xiamenia</taxon>
    </lineage>
</organism>
<evidence type="ECO:0000313" key="3">
    <source>
        <dbReference type="EMBL" id="QTU84360.1"/>
    </source>
</evidence>
<sequence>MADRVVESSDIQVPEIPETLEKVLLFTLEEAKEKLNNGAEVVPFTALVVKENLFIESHPGDSAEECFKLARHTVEGARGADAYAFCYDGYIETDDGNRDALIAEGGIPGEEHGVAAGYLYTVDDDGAYTFEEEPAYIGEAPNFMERLKEADEYSEDDIDDRYLEGDEFEEGDAIDMEADEEDGAEA</sequence>
<gene>
    <name evidence="2" type="ORF">GMI68_07470</name>
    <name evidence="3" type="ORF">J7S26_08480</name>
</gene>
<keyword evidence="4" id="KW-1185">Reference proteome</keyword>
<evidence type="ECO:0000256" key="1">
    <source>
        <dbReference type="SAM" id="MobiDB-lite"/>
    </source>
</evidence>
<dbReference type="AlphaFoldDB" id="A0A9E6MQM4"/>
<proteinExistence type="predicted"/>
<dbReference type="EMBL" id="WPCR01000009">
    <property type="protein sequence ID" value="NHM14600.1"/>
    <property type="molecule type" value="Genomic_DNA"/>
</dbReference>
<evidence type="ECO:0000313" key="4">
    <source>
        <dbReference type="Proteomes" id="UP000636394"/>
    </source>
</evidence>
<dbReference type="Proteomes" id="UP000636394">
    <property type="component" value="Unassembled WGS sequence"/>
</dbReference>